<keyword evidence="2" id="KW-1185">Reference proteome</keyword>
<accession>A0A9D3LI25</accession>
<protein>
    <submittedName>
        <fullName evidence="1">Uncharacterized protein</fullName>
    </submittedName>
</protein>
<feature type="non-terminal residue" evidence="1">
    <location>
        <position position="104"/>
    </location>
</feature>
<reference evidence="1" key="1">
    <citation type="submission" date="2021-01" db="EMBL/GenBank/DDBJ databases">
        <title>A chromosome-scale assembly of European eel, Anguilla anguilla.</title>
        <authorList>
            <person name="Henkel C."/>
            <person name="Jong-Raadsen S.A."/>
            <person name="Dufour S."/>
            <person name="Weltzien F.-A."/>
            <person name="Palstra A.P."/>
            <person name="Pelster B."/>
            <person name="Spaink H.P."/>
            <person name="Van Den Thillart G.E."/>
            <person name="Jansen H."/>
            <person name="Zahm M."/>
            <person name="Klopp C."/>
            <person name="Cedric C."/>
            <person name="Louis A."/>
            <person name="Berthelot C."/>
            <person name="Parey E."/>
            <person name="Roest Crollius H."/>
            <person name="Montfort J."/>
            <person name="Robinson-Rechavi M."/>
            <person name="Bucao C."/>
            <person name="Bouchez O."/>
            <person name="Gislard M."/>
            <person name="Lluch J."/>
            <person name="Milhes M."/>
            <person name="Lampietro C."/>
            <person name="Lopez Roques C."/>
            <person name="Donnadieu C."/>
            <person name="Braasch I."/>
            <person name="Desvignes T."/>
            <person name="Postlethwait J."/>
            <person name="Bobe J."/>
            <person name="Guiguen Y."/>
            <person name="Dirks R."/>
        </authorList>
    </citation>
    <scope>NUCLEOTIDE SEQUENCE</scope>
    <source>
        <strain evidence="1">Tag_6206</strain>
        <tissue evidence="1">Liver</tissue>
    </source>
</reference>
<name>A0A9D3LI25_ANGAN</name>
<gene>
    <name evidence="1" type="ORF">ANANG_G00307560</name>
</gene>
<dbReference type="EMBL" id="JAFIRN010000019">
    <property type="protein sequence ID" value="KAG5830197.1"/>
    <property type="molecule type" value="Genomic_DNA"/>
</dbReference>
<evidence type="ECO:0000313" key="2">
    <source>
        <dbReference type="Proteomes" id="UP001044222"/>
    </source>
</evidence>
<proteinExistence type="predicted"/>
<sequence>ANLTPSSALFSNTKPETPAVTFWKAVVSKISHNNHSRERQCLVCTRYIIVRAAGNPANSSLQCKDVHTGQKVDKERLWKLIITNSTPGLLQNFNPTQQCKGSLS</sequence>
<dbReference type="Proteomes" id="UP001044222">
    <property type="component" value="Chromosome 19"/>
</dbReference>
<dbReference type="AlphaFoldDB" id="A0A9D3LI25"/>
<evidence type="ECO:0000313" key="1">
    <source>
        <dbReference type="EMBL" id="KAG5830197.1"/>
    </source>
</evidence>
<organism evidence="1 2">
    <name type="scientific">Anguilla anguilla</name>
    <name type="common">European freshwater eel</name>
    <name type="synonym">Muraena anguilla</name>
    <dbReference type="NCBI Taxonomy" id="7936"/>
    <lineage>
        <taxon>Eukaryota</taxon>
        <taxon>Metazoa</taxon>
        <taxon>Chordata</taxon>
        <taxon>Craniata</taxon>
        <taxon>Vertebrata</taxon>
        <taxon>Euteleostomi</taxon>
        <taxon>Actinopterygii</taxon>
        <taxon>Neopterygii</taxon>
        <taxon>Teleostei</taxon>
        <taxon>Anguilliformes</taxon>
        <taxon>Anguillidae</taxon>
        <taxon>Anguilla</taxon>
    </lineage>
</organism>
<comment type="caution">
    <text evidence="1">The sequence shown here is derived from an EMBL/GenBank/DDBJ whole genome shotgun (WGS) entry which is preliminary data.</text>
</comment>